<dbReference type="Gene3D" id="6.10.250.3120">
    <property type="match status" value="1"/>
</dbReference>
<dbReference type="Pfam" id="PF08688">
    <property type="entry name" value="ASD1"/>
    <property type="match status" value="1"/>
</dbReference>
<feature type="region of interest" description="Disordered" evidence="9">
    <location>
        <begin position="554"/>
        <end position="597"/>
    </location>
</feature>
<evidence type="ECO:0000256" key="8">
    <source>
        <dbReference type="SAM" id="Coils"/>
    </source>
</evidence>
<gene>
    <name evidence="12" type="ORF">HGM15179_005041</name>
</gene>
<evidence type="ECO:0000256" key="7">
    <source>
        <dbReference type="PROSITE-ProRule" id="PRU00637"/>
    </source>
</evidence>
<proteinExistence type="inferred from homology"/>
<evidence type="ECO:0000259" key="11">
    <source>
        <dbReference type="PROSITE" id="PS51307"/>
    </source>
</evidence>
<feature type="compositionally biased region" description="Basic residues" evidence="9">
    <location>
        <begin position="583"/>
        <end position="594"/>
    </location>
</feature>
<comment type="caution">
    <text evidence="12">The sequence shown here is derived from an EMBL/GenBank/DDBJ whole genome shotgun (WGS) entry which is preliminary data.</text>
</comment>
<keyword evidence="5 7" id="KW-0009">Actin-binding</keyword>
<sequence>MTSAGNEIERWTRGQGDRTGKLVEPVASPENDPLLSVKSISSMEHLLHHPGRADSAYSSFSGGSNVPEYPTPSCPGEYFCVPPEQVQYMDSEYVTGIYNVSAAHPDLRAPQPHKAPHLSTHSSHSTALTDGCGIAPTQRTSNQGPPTLAAPPLSPPTRLDSYNITIRLLEKSRERQGSAGYPECGVQPAPGVQDSQLADGDVPGSQHWDAVTEQDVGLNREKTLENKGLSSDITNEVSKVQALKTEESGAWSQLQQPTKRSNPHIFRRPSSLIFQEYLKTDSVVNVPKILSAYNSGHANKIPKEMNSKSYHQAHSKPNAVNDTQEVKQCPRAVPKASAREAVLPSTVPGPSQRKESLPCAQGPLHAEWHSDLDQDVFEDCSELKYMENALLNKNAPRKMNSYTDKNQCYDSEGKIMRSIREPVPNQQNKVQRSPRSCSCNAMEVEHPQCEDLDQGRKQCCDGTSQKSQKAFFRPEEDSTSLCEVQKENQGNNRSPNLSTCLEQEEPPGEKHQPVFQTQLSRQLQEDHAGEQITRQATPMLYYLSAGKTTNVLHANKDSRRSPKEIPSSSSAASAQCPEIQREGHHRQRSSHHHQRSVDDLILQNKDLIFRSPASFTEESFQNDYIEKLKVAQKKVLKETSFKRKDLQMSLPIRLRQKSSKRPSVEHLRSFSLSSASEDAKPVPCSPSHLESLESFSRNEEIKRPQKGGGRKRITQEQKKLCYSEPEKLNHLMDKEVSWSQVRDEITEQDAVASRRRDLENRGRALSSSSVSRTELKQIQHNALIKYMERKISQRPGGSQHHPPHKPPLQKKLSNPKGPPGQISNPNGSRKMQNDEVFCQLLSEQRSPDVFSPPVFAPPLNMSSRCNPNKGDWSCTSKCPSAESLPQAGGSASGRAPERPKSTPSSPQDPCSCARGAAGPCPHCGSSPGISSFRDPEKNGPKNREHNDIIGPVCGQDKMEQTPEISIPVPRGGSKEIVQVEEHCRTQCLSGNVALKHPEQCAVFSAAPPEQEMHLHTASAQPLQGDENPAKGLPAQETSLHSNHDDVPLERETHLPKRRLQSAQDQRDQELAMEIIAKDSSLVDVLMPHPHRKTALDLMEGLFPVNISMLDKSHRRRRKLEHVQQNDRKSHGDRPEECPKSEHETKQRSKDPASMGHQVLKRNRGSTNELDDITSKKLELMASLQSRLQVLWEEQELVLLEVRECARWGEELEAMVRDLCKPNEFERYMMFIGDLEKVVNLLLCLSSRLARVQNALSRMDGSTEPEEKQSLNERHKLLSRQREDAKDLKDNLDRRERVVSGILAKYLTEEQLQDYQHFVQVKTSLLIEQKDLEEQIKFFEEQLENLEQSIPI</sequence>
<feature type="region of interest" description="Disordered" evidence="9">
    <location>
        <begin position="1012"/>
        <end position="1065"/>
    </location>
</feature>
<dbReference type="InterPro" id="IPR014799">
    <property type="entry name" value="ASD2_dom"/>
</dbReference>
<feature type="compositionally biased region" description="Basic and acidic residues" evidence="9">
    <location>
        <begin position="752"/>
        <end position="762"/>
    </location>
</feature>
<dbReference type="InterPro" id="IPR014800">
    <property type="entry name" value="ASD1_dom"/>
</dbReference>
<keyword evidence="8" id="KW-0175">Coiled coil</keyword>
<feature type="compositionally biased region" description="Polar residues" evidence="9">
    <location>
        <begin position="479"/>
        <end position="501"/>
    </location>
</feature>
<protein>
    <recommendedName>
        <fullName evidence="14">Protein Shroom1</fullName>
    </recommendedName>
</protein>
<feature type="compositionally biased region" description="Low complexity" evidence="9">
    <location>
        <begin position="117"/>
        <end position="129"/>
    </location>
</feature>
<feature type="region of interest" description="Disordered" evidence="9">
    <location>
        <begin position="1"/>
        <end position="33"/>
    </location>
</feature>
<feature type="region of interest" description="Disordered" evidence="9">
    <location>
        <begin position="927"/>
        <end position="947"/>
    </location>
</feature>
<keyword evidence="13" id="KW-1185">Reference proteome</keyword>
<evidence type="ECO:0000256" key="4">
    <source>
        <dbReference type="ARBA" id="ARBA00022701"/>
    </source>
</evidence>
<evidence type="ECO:0000256" key="9">
    <source>
        <dbReference type="SAM" id="MobiDB-lite"/>
    </source>
</evidence>
<feature type="compositionally biased region" description="Basic and acidic residues" evidence="9">
    <location>
        <begin position="1264"/>
        <end position="1284"/>
    </location>
</feature>
<dbReference type="Proteomes" id="UP000796761">
    <property type="component" value="Unassembled WGS sequence"/>
</dbReference>
<feature type="region of interest" description="Disordered" evidence="9">
    <location>
        <begin position="752"/>
        <end position="774"/>
    </location>
</feature>
<feature type="region of interest" description="Disordered" evidence="9">
    <location>
        <begin position="1257"/>
        <end position="1284"/>
    </location>
</feature>
<accession>A0A8K1GP64</accession>
<dbReference type="GO" id="GO:0043296">
    <property type="term" value="C:apical junction complex"/>
    <property type="evidence" value="ECO:0007669"/>
    <property type="project" value="TreeGrafter"/>
</dbReference>
<evidence type="ECO:0000256" key="1">
    <source>
        <dbReference type="ARBA" id="ARBA00004245"/>
    </source>
</evidence>
<evidence type="ECO:0000313" key="12">
    <source>
        <dbReference type="EMBL" id="TRZ22137.1"/>
    </source>
</evidence>
<dbReference type="EMBL" id="SWJQ01000105">
    <property type="protein sequence ID" value="TRZ22137.1"/>
    <property type="molecule type" value="Genomic_DNA"/>
</dbReference>
<evidence type="ECO:0000256" key="6">
    <source>
        <dbReference type="ARBA" id="ARBA00023212"/>
    </source>
</evidence>
<dbReference type="Pfam" id="PF08687">
    <property type="entry name" value="ASD2"/>
    <property type="match status" value="1"/>
</dbReference>
<feature type="compositionally biased region" description="Basic and acidic residues" evidence="9">
    <location>
        <begin position="1120"/>
        <end position="1150"/>
    </location>
</feature>
<keyword evidence="6" id="KW-0206">Cytoskeleton</keyword>
<name>A0A8K1GP64_9PASS</name>
<evidence type="ECO:0000256" key="3">
    <source>
        <dbReference type="ARBA" id="ARBA00022490"/>
    </source>
</evidence>
<feature type="compositionally biased region" description="Basic and acidic residues" evidence="9">
    <location>
        <begin position="1041"/>
        <end position="1054"/>
    </location>
</feature>
<keyword evidence="4" id="KW-0493">Microtubule</keyword>
<dbReference type="GO" id="GO:0007015">
    <property type="term" value="P:actin filament organization"/>
    <property type="evidence" value="ECO:0007669"/>
    <property type="project" value="TreeGrafter"/>
</dbReference>
<evidence type="ECO:0000256" key="2">
    <source>
        <dbReference type="ARBA" id="ARBA00006469"/>
    </source>
</evidence>
<evidence type="ECO:0000256" key="5">
    <source>
        <dbReference type="ARBA" id="ARBA00023203"/>
    </source>
</evidence>
<dbReference type="GO" id="GO:0030864">
    <property type="term" value="C:cortical actin cytoskeleton"/>
    <property type="evidence" value="ECO:0007669"/>
    <property type="project" value="TreeGrafter"/>
</dbReference>
<feature type="region of interest" description="Disordered" evidence="9">
    <location>
        <begin position="1112"/>
        <end position="1169"/>
    </location>
</feature>
<feature type="compositionally biased region" description="Polar residues" evidence="9">
    <location>
        <begin position="765"/>
        <end position="774"/>
    </location>
</feature>
<dbReference type="PANTHER" id="PTHR15012:SF37">
    <property type="entry name" value="PROTEIN SHROOM1"/>
    <property type="match status" value="1"/>
</dbReference>
<dbReference type="PROSITE" id="PS51307">
    <property type="entry name" value="ASD2"/>
    <property type="match status" value="1"/>
</dbReference>
<dbReference type="PROSITE" id="PS51306">
    <property type="entry name" value="ASD1"/>
    <property type="match status" value="1"/>
</dbReference>
<feature type="domain" description="ASD2" evidence="11">
    <location>
        <begin position="1068"/>
        <end position="1350"/>
    </location>
</feature>
<keyword evidence="3" id="KW-0963">Cytoplasm</keyword>
<dbReference type="OrthoDB" id="10063560at2759"/>
<dbReference type="GO" id="GO:0005912">
    <property type="term" value="C:adherens junction"/>
    <property type="evidence" value="ECO:0007669"/>
    <property type="project" value="TreeGrafter"/>
</dbReference>
<feature type="region of interest" description="Disordered" evidence="9">
    <location>
        <begin position="876"/>
        <end position="911"/>
    </location>
</feature>
<comment type="similarity">
    <text evidence="2">Belongs to the shroom family.</text>
</comment>
<evidence type="ECO:0000313" key="13">
    <source>
        <dbReference type="Proteomes" id="UP000796761"/>
    </source>
</evidence>
<feature type="region of interest" description="Disordered" evidence="9">
    <location>
        <begin position="309"/>
        <end position="359"/>
    </location>
</feature>
<organism evidence="12 13">
    <name type="scientific">Zosterops borbonicus</name>
    <dbReference type="NCBI Taxonomy" id="364589"/>
    <lineage>
        <taxon>Eukaryota</taxon>
        <taxon>Metazoa</taxon>
        <taxon>Chordata</taxon>
        <taxon>Craniata</taxon>
        <taxon>Vertebrata</taxon>
        <taxon>Euteleostomi</taxon>
        <taxon>Archelosauria</taxon>
        <taxon>Archosauria</taxon>
        <taxon>Dinosauria</taxon>
        <taxon>Saurischia</taxon>
        <taxon>Theropoda</taxon>
        <taxon>Coelurosauria</taxon>
        <taxon>Aves</taxon>
        <taxon>Neognathae</taxon>
        <taxon>Neoaves</taxon>
        <taxon>Telluraves</taxon>
        <taxon>Australaves</taxon>
        <taxon>Passeriformes</taxon>
        <taxon>Sylvioidea</taxon>
        <taxon>Zosteropidae</taxon>
        <taxon>Zosterops</taxon>
    </lineage>
</organism>
<dbReference type="PANTHER" id="PTHR15012">
    <property type="entry name" value="APICAL PROTEIN/SHROOM-RELATED"/>
    <property type="match status" value="1"/>
</dbReference>
<comment type="subcellular location">
    <subcellularLocation>
        <location evidence="1">Cytoplasm</location>
        <location evidence="1">Cytoskeleton</location>
    </subcellularLocation>
</comment>
<feature type="region of interest" description="Disordered" evidence="9">
    <location>
        <begin position="652"/>
        <end position="717"/>
    </location>
</feature>
<reference evidence="12" key="1">
    <citation type="submission" date="2019-04" db="EMBL/GenBank/DDBJ databases">
        <title>Genome assembly of Zosterops borbonicus 15179.</title>
        <authorList>
            <person name="Leroy T."/>
            <person name="Anselmetti Y."/>
            <person name="Tilak M.-K."/>
            <person name="Nabholz B."/>
        </authorList>
    </citation>
    <scope>NUCLEOTIDE SEQUENCE</scope>
    <source>
        <strain evidence="12">HGM_15179</strain>
        <tissue evidence="12">Muscle</tissue>
    </source>
</reference>
<feature type="region of interest" description="Disordered" evidence="9">
    <location>
        <begin position="793"/>
        <end position="830"/>
    </location>
</feature>
<feature type="compositionally biased region" description="Basic and acidic residues" evidence="9">
    <location>
        <begin position="933"/>
        <end position="947"/>
    </location>
</feature>
<feature type="coiled-coil region" evidence="8">
    <location>
        <begin position="1321"/>
        <end position="1348"/>
    </location>
</feature>
<dbReference type="GO" id="GO:0005874">
    <property type="term" value="C:microtubule"/>
    <property type="evidence" value="ECO:0007669"/>
    <property type="project" value="UniProtKB-KW"/>
</dbReference>
<feature type="compositionally biased region" description="Basic and acidic residues" evidence="9">
    <location>
        <begin position="7"/>
        <end position="21"/>
    </location>
</feature>
<dbReference type="InterPro" id="IPR027685">
    <property type="entry name" value="Shroom_fam"/>
</dbReference>
<dbReference type="GO" id="GO:0051015">
    <property type="term" value="F:actin filament binding"/>
    <property type="evidence" value="ECO:0007669"/>
    <property type="project" value="InterPro"/>
</dbReference>
<evidence type="ECO:0000259" key="10">
    <source>
        <dbReference type="PROSITE" id="PS51306"/>
    </source>
</evidence>
<feature type="compositionally biased region" description="Polar residues" evidence="9">
    <location>
        <begin position="821"/>
        <end position="830"/>
    </location>
</feature>
<feature type="compositionally biased region" description="Basic and acidic residues" evidence="9">
    <location>
        <begin position="554"/>
        <end position="563"/>
    </location>
</feature>
<feature type="domain" description="ASD1" evidence="10">
    <location>
        <begin position="628"/>
        <end position="732"/>
    </location>
</feature>
<feature type="region of interest" description="Disordered" evidence="9">
    <location>
        <begin position="106"/>
        <end position="159"/>
    </location>
</feature>
<evidence type="ECO:0008006" key="14">
    <source>
        <dbReference type="Google" id="ProtNLM"/>
    </source>
</evidence>
<dbReference type="GO" id="GO:0016324">
    <property type="term" value="C:apical plasma membrane"/>
    <property type="evidence" value="ECO:0007669"/>
    <property type="project" value="TreeGrafter"/>
</dbReference>
<feature type="region of interest" description="Disordered" evidence="9">
    <location>
        <begin position="470"/>
        <end position="529"/>
    </location>
</feature>